<feature type="compositionally biased region" description="Polar residues" evidence="1">
    <location>
        <begin position="179"/>
        <end position="188"/>
    </location>
</feature>
<evidence type="ECO:0000313" key="3">
    <source>
        <dbReference type="EMBL" id="SMP52584.1"/>
    </source>
</evidence>
<comment type="caution">
    <text evidence="3">The sequence shown here is derived from an EMBL/GenBank/DDBJ whole genome shotgun (WGS) entry which is preliminary data.</text>
</comment>
<dbReference type="PROSITE" id="PS51257">
    <property type="entry name" value="PROKAR_LIPOPROTEIN"/>
    <property type="match status" value="1"/>
</dbReference>
<gene>
    <name evidence="3" type="ORF">SAMN06296065_101313</name>
</gene>
<keyword evidence="4" id="KW-1185">Reference proteome</keyword>
<name>A0ABY1PXZ1_9SPHN</name>
<feature type="signal peptide" evidence="2">
    <location>
        <begin position="1"/>
        <end position="23"/>
    </location>
</feature>
<reference evidence="3 4" key="1">
    <citation type="submission" date="2017-05" db="EMBL/GenBank/DDBJ databases">
        <authorList>
            <person name="Varghese N."/>
            <person name="Submissions S."/>
        </authorList>
    </citation>
    <scope>NUCLEOTIDE SEQUENCE [LARGE SCALE GENOMIC DNA]</scope>
    <source>
        <strain evidence="3 4">SM16</strain>
    </source>
</reference>
<sequence>MRNLPFATAALAATLGAVLSGCAGVPTNRSMYSVHQPVVEKTSYSLDLTTAGGGLAYGEQARLAGWFETLGLKYGDRILVDDPDMDPTTRNAVAMAAQRFGLVIDDASAPTGTVPSGVARITVSRAVATVPGCPDWSVKSDGNPNNGLSSNYGCATNSNLAAMVADPEDLVRGQNDTGSTAAMTSNRAISAYRTAPATGQGNTVSQTSTSSTGGGN</sequence>
<dbReference type="RefSeq" id="WP_283404919.1">
    <property type="nucleotide sequence ID" value="NZ_FXUI01000001.1"/>
</dbReference>
<protein>
    <submittedName>
        <fullName evidence="3">Pilus assembly protein CpaD</fullName>
    </submittedName>
</protein>
<evidence type="ECO:0000256" key="1">
    <source>
        <dbReference type="SAM" id="MobiDB-lite"/>
    </source>
</evidence>
<organism evidence="3 4">
    <name type="scientific">Novosphingobium panipatense</name>
    <dbReference type="NCBI Taxonomy" id="428991"/>
    <lineage>
        <taxon>Bacteria</taxon>
        <taxon>Pseudomonadati</taxon>
        <taxon>Pseudomonadota</taxon>
        <taxon>Alphaproteobacteria</taxon>
        <taxon>Sphingomonadales</taxon>
        <taxon>Sphingomonadaceae</taxon>
        <taxon>Novosphingobium</taxon>
    </lineage>
</organism>
<evidence type="ECO:0000313" key="4">
    <source>
        <dbReference type="Proteomes" id="UP001157910"/>
    </source>
</evidence>
<keyword evidence="2" id="KW-0732">Signal</keyword>
<feature type="compositionally biased region" description="Low complexity" evidence="1">
    <location>
        <begin position="198"/>
        <end position="216"/>
    </location>
</feature>
<evidence type="ECO:0000256" key="2">
    <source>
        <dbReference type="SAM" id="SignalP"/>
    </source>
</evidence>
<dbReference type="InterPro" id="IPR019027">
    <property type="entry name" value="Pilus_biogenesis_CpaD-related"/>
</dbReference>
<feature type="chain" id="PRO_5047546979" evidence="2">
    <location>
        <begin position="24"/>
        <end position="216"/>
    </location>
</feature>
<dbReference type="Proteomes" id="UP001157910">
    <property type="component" value="Unassembled WGS sequence"/>
</dbReference>
<accession>A0ABY1PXZ1</accession>
<proteinExistence type="predicted"/>
<dbReference type="EMBL" id="FXUI01000001">
    <property type="protein sequence ID" value="SMP52584.1"/>
    <property type="molecule type" value="Genomic_DNA"/>
</dbReference>
<dbReference type="Pfam" id="PF09476">
    <property type="entry name" value="Pilus_CpaD"/>
    <property type="match status" value="1"/>
</dbReference>
<feature type="region of interest" description="Disordered" evidence="1">
    <location>
        <begin position="179"/>
        <end position="216"/>
    </location>
</feature>